<feature type="region of interest" description="Disordered" evidence="1">
    <location>
        <begin position="210"/>
        <end position="247"/>
    </location>
</feature>
<organism evidence="2 3">
    <name type="scientific">Mycena maculata</name>
    <dbReference type="NCBI Taxonomy" id="230809"/>
    <lineage>
        <taxon>Eukaryota</taxon>
        <taxon>Fungi</taxon>
        <taxon>Dikarya</taxon>
        <taxon>Basidiomycota</taxon>
        <taxon>Agaricomycotina</taxon>
        <taxon>Agaricomycetes</taxon>
        <taxon>Agaricomycetidae</taxon>
        <taxon>Agaricales</taxon>
        <taxon>Marasmiineae</taxon>
        <taxon>Mycenaceae</taxon>
        <taxon>Mycena</taxon>
    </lineage>
</organism>
<dbReference type="AlphaFoldDB" id="A0AAD7NXL4"/>
<evidence type="ECO:0000256" key="1">
    <source>
        <dbReference type="SAM" id="MobiDB-lite"/>
    </source>
</evidence>
<reference evidence="2" key="1">
    <citation type="submission" date="2023-03" db="EMBL/GenBank/DDBJ databases">
        <title>Massive genome expansion in bonnet fungi (Mycena s.s.) driven by repeated elements and novel gene families across ecological guilds.</title>
        <authorList>
            <consortium name="Lawrence Berkeley National Laboratory"/>
            <person name="Harder C.B."/>
            <person name="Miyauchi S."/>
            <person name="Viragh M."/>
            <person name="Kuo A."/>
            <person name="Thoen E."/>
            <person name="Andreopoulos B."/>
            <person name="Lu D."/>
            <person name="Skrede I."/>
            <person name="Drula E."/>
            <person name="Henrissat B."/>
            <person name="Morin E."/>
            <person name="Kohler A."/>
            <person name="Barry K."/>
            <person name="LaButti K."/>
            <person name="Morin E."/>
            <person name="Salamov A."/>
            <person name="Lipzen A."/>
            <person name="Mereny Z."/>
            <person name="Hegedus B."/>
            <person name="Baldrian P."/>
            <person name="Stursova M."/>
            <person name="Weitz H."/>
            <person name="Taylor A."/>
            <person name="Grigoriev I.V."/>
            <person name="Nagy L.G."/>
            <person name="Martin F."/>
            <person name="Kauserud H."/>
        </authorList>
    </citation>
    <scope>NUCLEOTIDE SEQUENCE</scope>
    <source>
        <strain evidence="2">CBHHK188m</strain>
    </source>
</reference>
<feature type="region of interest" description="Disordered" evidence="1">
    <location>
        <begin position="1"/>
        <end position="40"/>
    </location>
</feature>
<proteinExistence type="predicted"/>
<dbReference type="EMBL" id="JARJLG010000007">
    <property type="protein sequence ID" value="KAJ7779409.1"/>
    <property type="molecule type" value="Genomic_DNA"/>
</dbReference>
<evidence type="ECO:0000313" key="3">
    <source>
        <dbReference type="Proteomes" id="UP001215280"/>
    </source>
</evidence>
<keyword evidence="3" id="KW-1185">Reference proteome</keyword>
<feature type="compositionally biased region" description="Basic residues" evidence="1">
    <location>
        <begin position="218"/>
        <end position="227"/>
    </location>
</feature>
<feature type="compositionally biased region" description="Basic residues" evidence="1">
    <location>
        <begin position="1"/>
        <end position="24"/>
    </location>
</feature>
<sequence>MARSFLKRSRTSRRRHRRHQRHQRAVVQIDRPREAPGSSTKGWSPNFLKISLKKPLVGVVWGLKKPLSDKGGHMTAGVLPVSYWAWASKQARTRKTHDAGFLVGSLTYLAYWSEVTLQVFRGRLAKYLRRDSRSLIGGYRPRDSRSTSHSEKPDSARQQKLYAYTKGVSEIRQLSACSLSQRSSDLQRARLLRPFYLAIQAVLSLYASGQETGPQGRKNTRRAKKLNVHTPEFVKNSPPPPGKFTAH</sequence>
<dbReference type="Proteomes" id="UP001215280">
    <property type="component" value="Unassembled WGS sequence"/>
</dbReference>
<evidence type="ECO:0000313" key="2">
    <source>
        <dbReference type="EMBL" id="KAJ7779409.1"/>
    </source>
</evidence>
<feature type="region of interest" description="Disordered" evidence="1">
    <location>
        <begin position="138"/>
        <end position="158"/>
    </location>
</feature>
<comment type="caution">
    <text evidence="2">The sequence shown here is derived from an EMBL/GenBank/DDBJ whole genome shotgun (WGS) entry which is preliminary data.</text>
</comment>
<name>A0AAD7NXL4_9AGAR</name>
<gene>
    <name evidence="2" type="ORF">DFH07DRAFT_765695</name>
</gene>
<feature type="compositionally biased region" description="Basic and acidic residues" evidence="1">
    <location>
        <begin position="140"/>
        <end position="157"/>
    </location>
</feature>
<feature type="compositionally biased region" description="Pro residues" evidence="1">
    <location>
        <begin position="237"/>
        <end position="247"/>
    </location>
</feature>
<protein>
    <submittedName>
        <fullName evidence="2">Uncharacterized protein</fullName>
    </submittedName>
</protein>
<accession>A0AAD7NXL4</accession>